<dbReference type="Gene3D" id="1.25.40.10">
    <property type="entry name" value="Tetratricopeptide repeat domain"/>
    <property type="match status" value="1"/>
</dbReference>
<evidence type="ECO:0000313" key="7">
    <source>
        <dbReference type="EMBL" id="MFG6486762.1"/>
    </source>
</evidence>
<dbReference type="InterPro" id="IPR017441">
    <property type="entry name" value="Protein_kinase_ATP_BS"/>
</dbReference>
<keyword evidence="1" id="KW-0808">Transferase</keyword>
<evidence type="ECO:0000256" key="3">
    <source>
        <dbReference type="ARBA" id="ARBA00022777"/>
    </source>
</evidence>
<gene>
    <name evidence="7" type="ORF">ACG04R_08775</name>
</gene>
<dbReference type="Gene3D" id="3.30.200.20">
    <property type="entry name" value="Phosphorylase Kinase, domain 1"/>
    <property type="match status" value="1"/>
</dbReference>
<keyword evidence="8" id="KW-1185">Reference proteome</keyword>
<dbReference type="Gene3D" id="1.10.510.10">
    <property type="entry name" value="Transferase(Phosphotransferase) domain 1"/>
    <property type="match status" value="1"/>
</dbReference>
<keyword evidence="3 7" id="KW-0418">Kinase</keyword>
<feature type="binding site" evidence="5">
    <location>
        <position position="121"/>
    </location>
    <ligand>
        <name>ATP</name>
        <dbReference type="ChEBI" id="CHEBI:30616"/>
    </ligand>
</feature>
<dbReference type="Proteomes" id="UP001606134">
    <property type="component" value="Unassembled WGS sequence"/>
</dbReference>
<dbReference type="RefSeq" id="WP_394408256.1">
    <property type="nucleotide sequence ID" value="NZ_JBIGIC010000003.1"/>
</dbReference>
<dbReference type="SUPFAM" id="SSF56112">
    <property type="entry name" value="Protein kinase-like (PK-like)"/>
    <property type="match status" value="1"/>
</dbReference>
<name>A0ABW7HAB9_9BURK</name>
<feature type="domain" description="Protein kinase" evidence="6">
    <location>
        <begin position="90"/>
        <end position="362"/>
    </location>
</feature>
<evidence type="ECO:0000259" key="6">
    <source>
        <dbReference type="PROSITE" id="PS50011"/>
    </source>
</evidence>
<dbReference type="InterPro" id="IPR011990">
    <property type="entry name" value="TPR-like_helical_dom_sf"/>
</dbReference>
<dbReference type="PANTHER" id="PTHR43289">
    <property type="entry name" value="MITOGEN-ACTIVATED PROTEIN KINASE KINASE KINASE 20-RELATED"/>
    <property type="match status" value="1"/>
</dbReference>
<keyword evidence="2 5" id="KW-0547">Nucleotide-binding</keyword>
<dbReference type="PANTHER" id="PTHR43289:SF34">
    <property type="entry name" value="SERINE_THREONINE-PROTEIN KINASE YBDM-RELATED"/>
    <property type="match status" value="1"/>
</dbReference>
<evidence type="ECO:0000256" key="2">
    <source>
        <dbReference type="ARBA" id="ARBA00022741"/>
    </source>
</evidence>
<evidence type="ECO:0000256" key="4">
    <source>
        <dbReference type="ARBA" id="ARBA00022840"/>
    </source>
</evidence>
<evidence type="ECO:0000256" key="5">
    <source>
        <dbReference type="PROSITE-ProRule" id="PRU10141"/>
    </source>
</evidence>
<dbReference type="PROSITE" id="PS00108">
    <property type="entry name" value="PROTEIN_KINASE_ST"/>
    <property type="match status" value="1"/>
</dbReference>
<dbReference type="EMBL" id="JBIGIC010000003">
    <property type="protein sequence ID" value="MFG6486762.1"/>
    <property type="molecule type" value="Genomic_DNA"/>
</dbReference>
<keyword evidence="4 5" id="KW-0067">ATP-binding</keyword>
<dbReference type="CDD" id="cd14014">
    <property type="entry name" value="STKc_PknB_like"/>
    <property type="match status" value="1"/>
</dbReference>
<reference evidence="7 8" key="1">
    <citation type="submission" date="2024-08" db="EMBL/GenBank/DDBJ databases">
        <authorList>
            <person name="Lu H."/>
        </authorList>
    </citation>
    <scope>NUCLEOTIDE SEQUENCE [LARGE SCALE GENOMIC DNA]</scope>
    <source>
        <strain evidence="7 8">BYS78W</strain>
    </source>
</reference>
<dbReference type="InterPro" id="IPR008271">
    <property type="entry name" value="Ser/Thr_kinase_AS"/>
</dbReference>
<proteinExistence type="predicted"/>
<protein>
    <submittedName>
        <fullName evidence="7">Protein kinase</fullName>
    </submittedName>
</protein>
<dbReference type="Pfam" id="PF00069">
    <property type="entry name" value="Pkinase"/>
    <property type="match status" value="1"/>
</dbReference>
<dbReference type="GO" id="GO:0016301">
    <property type="term" value="F:kinase activity"/>
    <property type="evidence" value="ECO:0007669"/>
    <property type="project" value="UniProtKB-KW"/>
</dbReference>
<dbReference type="PROSITE" id="PS50011">
    <property type="entry name" value="PROTEIN_KINASE_DOM"/>
    <property type="match status" value="1"/>
</dbReference>
<dbReference type="SMART" id="SM00220">
    <property type="entry name" value="S_TKc"/>
    <property type="match status" value="1"/>
</dbReference>
<organism evidence="7 8">
    <name type="scientific">Pelomonas candidula</name>
    <dbReference type="NCBI Taxonomy" id="3299025"/>
    <lineage>
        <taxon>Bacteria</taxon>
        <taxon>Pseudomonadati</taxon>
        <taxon>Pseudomonadota</taxon>
        <taxon>Betaproteobacteria</taxon>
        <taxon>Burkholderiales</taxon>
        <taxon>Sphaerotilaceae</taxon>
        <taxon>Roseateles</taxon>
    </lineage>
</organism>
<sequence length="889" mass="96131">MPALSHDDWQAVEPLFDAALALAPDQRQHFLDTLPPEQQRWRATLDRLLQAEAAAADAGFLSRAASLAGGTEGRGAGTPSWRAGQHVGPWALIEELGRGGMASVWRARPHSGDFQREVALKLPHSPAPGWLERLKRERDLLARLQHAGIARLYDAGVDADGLPWLAMECVQGRDILAWCEARHASVRERVALLLQVADALQYAHSRLVLHRDIKPANVMVQDDGQVRLLDFGIARSLVAAEGDVALTQLGQRPMTPEYASPEQVRGEEPGIASDVYAFGVLAYRLLGGASPYAAAAPASRHALERAVLEAEPPAVSTAARDAATRKALRGDLDAIVAKALAKEPARRYATMDALAADLRRHLAGEAVEARPPSWRYRAGRVIARHRWAVGASTLAVLALVGTTGWALQAAREARQEARRAGAMYEFLTGLFNPLREAQPDTRNRDVPARRLIEEGAQQVLGSLRDEPLAREQLLVDLGTLTQQLGLPDLSRQLAEERLHQARDLHGTRSRAYADALLGQRDLWESAGRYQEGFQAATEALAIYQALGELDPQRLALAHLAVGGFGARLHAPVSADIAHLQAASELLAPLPGPNLLGTVYEQLIVAYLGQGDMESAYQAGIRGVKANRTQRGAEDWKTAASEDQVGQLALLTLRPAEAGSLIRHGLQVLRKTMGPDVVILARGEANLALLEMAAGAPDQAQAHVAEARRIASLPANRAMTVFGLTVEATALDVAQQSGDWEALREGCRPWGLDVQAPQPALRIRIQQACAAQAVHAGDLGRARALLDQGQAVADQFFAKVPARRAVLWLREGEWLASQGRAEEAAARWKQVLGQDDPSIVMFRAQAFSHLREAHALDEACQALARRLMQQLQAAGGEKLLATPMALLRGG</sequence>
<dbReference type="InterPro" id="IPR011009">
    <property type="entry name" value="Kinase-like_dom_sf"/>
</dbReference>
<comment type="caution">
    <text evidence="7">The sequence shown here is derived from an EMBL/GenBank/DDBJ whole genome shotgun (WGS) entry which is preliminary data.</text>
</comment>
<dbReference type="InterPro" id="IPR000719">
    <property type="entry name" value="Prot_kinase_dom"/>
</dbReference>
<evidence type="ECO:0000313" key="8">
    <source>
        <dbReference type="Proteomes" id="UP001606134"/>
    </source>
</evidence>
<dbReference type="PROSITE" id="PS00107">
    <property type="entry name" value="PROTEIN_KINASE_ATP"/>
    <property type="match status" value="1"/>
</dbReference>
<accession>A0ABW7HAB9</accession>
<evidence type="ECO:0000256" key="1">
    <source>
        <dbReference type="ARBA" id="ARBA00022679"/>
    </source>
</evidence>